<name>A0A1X9MHU0_9BACI</name>
<evidence type="ECO:0000259" key="3">
    <source>
        <dbReference type="PROSITE" id="PS01031"/>
    </source>
</evidence>
<dbReference type="Gene3D" id="2.60.40.790">
    <property type="match status" value="1"/>
</dbReference>
<dbReference type="AlphaFoldDB" id="A0A1X9MHU0"/>
<reference evidence="4 5" key="1">
    <citation type="submission" date="2017-04" db="EMBL/GenBank/DDBJ databases">
        <title>Bacillus krulwichiae AM31D Genome sequencing and assembly.</title>
        <authorList>
            <person name="Krulwich T.A."/>
            <person name="Anastor L."/>
            <person name="Ehrlich R."/>
            <person name="Ehrlich G.D."/>
            <person name="Janto B."/>
        </authorList>
    </citation>
    <scope>NUCLEOTIDE SEQUENCE [LARGE SCALE GENOMIC DNA]</scope>
    <source>
        <strain evidence="4 5">AM31D</strain>
    </source>
</reference>
<evidence type="ECO:0000256" key="1">
    <source>
        <dbReference type="PROSITE-ProRule" id="PRU00285"/>
    </source>
</evidence>
<sequence length="148" mass="17302">MNDFFNDVPKPFKKFFGEDFWGNFDHMFQEFESQKKSQFPKTNIYESGNELICLLLLPGIERMDDINLNVNSNILSVSGTIHLPFESYHSNKEEIFAGSFKRDIQLPFPVRSDKVIASYKRGFLKVYLYRLLVKSSQSSIVIEDLEKE</sequence>
<evidence type="ECO:0000313" key="5">
    <source>
        <dbReference type="Proteomes" id="UP000193006"/>
    </source>
</evidence>
<dbReference type="KEGG" id="bkw:BkAM31D_09465"/>
<dbReference type="PROSITE" id="PS01031">
    <property type="entry name" value="SHSP"/>
    <property type="match status" value="1"/>
</dbReference>
<evidence type="ECO:0000313" key="4">
    <source>
        <dbReference type="EMBL" id="ARK30062.1"/>
    </source>
</evidence>
<protein>
    <submittedName>
        <fullName evidence="4">Hsp20/alpha crystallin family protein</fullName>
    </submittedName>
</protein>
<dbReference type="RefSeq" id="WP_066151848.1">
    <property type="nucleotide sequence ID" value="NZ_CP020814.1"/>
</dbReference>
<proteinExistence type="inferred from homology"/>
<organism evidence="4 5">
    <name type="scientific">Halalkalibacter krulwichiae</name>
    <dbReference type="NCBI Taxonomy" id="199441"/>
    <lineage>
        <taxon>Bacteria</taxon>
        <taxon>Bacillati</taxon>
        <taxon>Bacillota</taxon>
        <taxon>Bacilli</taxon>
        <taxon>Bacillales</taxon>
        <taxon>Bacillaceae</taxon>
        <taxon>Halalkalibacter</taxon>
    </lineage>
</organism>
<dbReference type="EMBL" id="CP020814">
    <property type="protein sequence ID" value="ARK30062.1"/>
    <property type="molecule type" value="Genomic_DNA"/>
</dbReference>
<dbReference type="InterPro" id="IPR008978">
    <property type="entry name" value="HSP20-like_chaperone"/>
</dbReference>
<feature type="domain" description="SHSP" evidence="3">
    <location>
        <begin position="33"/>
        <end position="145"/>
    </location>
</feature>
<gene>
    <name evidence="4" type="ORF">BkAM31D_09465</name>
</gene>
<evidence type="ECO:0000256" key="2">
    <source>
        <dbReference type="RuleBase" id="RU003616"/>
    </source>
</evidence>
<comment type="similarity">
    <text evidence="1 2">Belongs to the small heat shock protein (HSP20) family.</text>
</comment>
<dbReference type="STRING" id="199441.BkAM31D_09465"/>
<keyword evidence="5" id="KW-1185">Reference proteome</keyword>
<dbReference type="Proteomes" id="UP000193006">
    <property type="component" value="Chromosome"/>
</dbReference>
<dbReference type="SUPFAM" id="SSF49764">
    <property type="entry name" value="HSP20-like chaperones"/>
    <property type="match status" value="1"/>
</dbReference>
<dbReference type="CDD" id="cd06464">
    <property type="entry name" value="ACD_sHsps-like"/>
    <property type="match status" value="1"/>
</dbReference>
<accession>A0A1X9MHU0</accession>
<dbReference type="Pfam" id="PF00011">
    <property type="entry name" value="HSP20"/>
    <property type="match status" value="1"/>
</dbReference>
<dbReference type="InterPro" id="IPR002068">
    <property type="entry name" value="A-crystallin/Hsp20_dom"/>
</dbReference>